<evidence type="ECO:0000313" key="2">
    <source>
        <dbReference type="EMBL" id="MET4540532.1"/>
    </source>
</evidence>
<comment type="caution">
    <text evidence="2">The sequence shown here is derived from an EMBL/GenBank/DDBJ whole genome shotgun (WGS) entry which is preliminary data.</text>
</comment>
<gene>
    <name evidence="2" type="ORF">ABIE37_002319</name>
</gene>
<feature type="transmembrane region" description="Helical" evidence="1">
    <location>
        <begin position="29"/>
        <end position="55"/>
    </location>
</feature>
<evidence type="ECO:0000256" key="1">
    <source>
        <dbReference type="SAM" id="Phobius"/>
    </source>
</evidence>
<evidence type="ECO:0000313" key="3">
    <source>
        <dbReference type="Proteomes" id="UP001549307"/>
    </source>
</evidence>
<protein>
    <submittedName>
        <fullName evidence="2">Type VI protein secretion system component VasF</fullName>
    </submittedName>
</protein>
<name>A0ABV2P6Y8_9MICC</name>
<dbReference type="Proteomes" id="UP001549307">
    <property type="component" value="Unassembled WGS sequence"/>
</dbReference>
<proteinExistence type="predicted"/>
<dbReference type="EMBL" id="JBEPSN010000005">
    <property type="protein sequence ID" value="MET4540532.1"/>
    <property type="molecule type" value="Genomic_DNA"/>
</dbReference>
<reference evidence="2 3" key="1">
    <citation type="submission" date="2024-06" db="EMBL/GenBank/DDBJ databases">
        <title>Sorghum-associated microbial communities from plants grown in Nebraska, USA.</title>
        <authorList>
            <person name="Schachtman D."/>
        </authorList>
    </citation>
    <scope>NUCLEOTIDE SEQUENCE [LARGE SCALE GENOMIC DNA]</scope>
    <source>
        <strain evidence="2 3">3552</strain>
    </source>
</reference>
<organism evidence="2 3">
    <name type="scientific">Arthrobacter bambusae</name>
    <dbReference type="NCBI Taxonomy" id="1338426"/>
    <lineage>
        <taxon>Bacteria</taxon>
        <taxon>Bacillati</taxon>
        <taxon>Actinomycetota</taxon>
        <taxon>Actinomycetes</taxon>
        <taxon>Micrococcales</taxon>
        <taxon>Micrococcaceae</taxon>
        <taxon>Arthrobacter</taxon>
    </lineage>
</organism>
<keyword evidence="3" id="KW-1185">Reference proteome</keyword>
<keyword evidence="1" id="KW-0812">Transmembrane</keyword>
<keyword evidence="1" id="KW-1133">Transmembrane helix</keyword>
<accession>A0ABV2P6Y8</accession>
<sequence>MALPRYQDDYVVSELLHEAKTRTTLRGKLTLWFLVGLATTVIYLGYFGPVLLFAAQLPGWP</sequence>
<keyword evidence="1" id="KW-0472">Membrane</keyword>